<feature type="domain" description="Rhodanese" evidence="4">
    <location>
        <begin position="49"/>
        <end position="134"/>
    </location>
</feature>
<dbReference type="GO" id="GO:0016740">
    <property type="term" value="F:transferase activity"/>
    <property type="evidence" value="ECO:0007669"/>
    <property type="project" value="UniProtKB-KW"/>
</dbReference>
<proteinExistence type="predicted"/>
<organism evidence="5 6">
    <name type="scientific">Phytohabitans kaempferiae</name>
    <dbReference type="NCBI Taxonomy" id="1620943"/>
    <lineage>
        <taxon>Bacteria</taxon>
        <taxon>Bacillati</taxon>
        <taxon>Actinomycetota</taxon>
        <taxon>Actinomycetes</taxon>
        <taxon>Micromonosporales</taxon>
        <taxon>Micromonosporaceae</taxon>
    </lineage>
</organism>
<dbReference type="PANTHER" id="PTHR43855">
    <property type="entry name" value="THIOSULFATE SULFURTRANSFERASE"/>
    <property type="match status" value="1"/>
</dbReference>
<dbReference type="InterPro" id="IPR051126">
    <property type="entry name" value="Thiosulfate_sulfurtransferase"/>
</dbReference>
<sequence>MTVSEIREGAMADSVVRPELLREQLDDPHLAVIEVHASAAARDQVEGLIPGSRPVFWKDLAWHPTDRLLAGGEEISRRLFALGAGEGSRIVLAGDPTQFASYVVWAARVRGYHGIGYLDGGLEAWRALGLPTSAERQVARQPPTRPLAVPTAAARDTGQLIGRDELRGLLGEPGVAIVDFRSPEEYAGERVSGLNAPIDHGAERHGRIPGARHLFFRELLDETGRILPAEQARKVAEARGVFEAERVVVYCRLSHRSTLGWLTLTEVLGLDNVRVYDGSWTEWGSIVGFPVEK</sequence>
<evidence type="ECO:0000256" key="1">
    <source>
        <dbReference type="ARBA" id="ARBA00022737"/>
    </source>
</evidence>
<reference evidence="5 6" key="1">
    <citation type="submission" date="2024-09" db="EMBL/GenBank/DDBJ databases">
        <authorList>
            <person name="Sun Q."/>
            <person name="Mori K."/>
        </authorList>
    </citation>
    <scope>NUCLEOTIDE SEQUENCE [LARGE SCALE GENOMIC DNA]</scope>
    <source>
        <strain evidence="5 6">TBRC 3947</strain>
    </source>
</reference>
<accession>A0ABV6MHY8</accession>
<gene>
    <name evidence="5" type="ORF">ACFFIA_42230</name>
</gene>
<dbReference type="SMART" id="SM00450">
    <property type="entry name" value="RHOD"/>
    <property type="match status" value="2"/>
</dbReference>
<evidence type="ECO:0000313" key="6">
    <source>
        <dbReference type="Proteomes" id="UP001589867"/>
    </source>
</evidence>
<dbReference type="EMBL" id="JBHLUH010000105">
    <property type="protein sequence ID" value="MFC0534226.1"/>
    <property type="molecule type" value="Genomic_DNA"/>
</dbReference>
<dbReference type="CDD" id="cd01449">
    <property type="entry name" value="TST_Repeat_2"/>
    <property type="match status" value="1"/>
</dbReference>
<evidence type="ECO:0000313" key="5">
    <source>
        <dbReference type="EMBL" id="MFC0534226.1"/>
    </source>
</evidence>
<comment type="catalytic activity">
    <reaction evidence="2">
        <text>thiosulfate + hydrogen cyanide = thiocyanate + sulfite + 2 H(+)</text>
        <dbReference type="Rhea" id="RHEA:16881"/>
        <dbReference type="ChEBI" id="CHEBI:15378"/>
        <dbReference type="ChEBI" id="CHEBI:17359"/>
        <dbReference type="ChEBI" id="CHEBI:18022"/>
        <dbReference type="ChEBI" id="CHEBI:18407"/>
        <dbReference type="ChEBI" id="CHEBI:33542"/>
        <dbReference type="EC" id="2.8.1.1"/>
    </reaction>
</comment>
<dbReference type="Proteomes" id="UP001589867">
    <property type="component" value="Unassembled WGS sequence"/>
</dbReference>
<feature type="domain" description="Rhodanese" evidence="4">
    <location>
        <begin position="171"/>
        <end position="292"/>
    </location>
</feature>
<keyword evidence="6" id="KW-1185">Reference proteome</keyword>
<dbReference type="InterPro" id="IPR001763">
    <property type="entry name" value="Rhodanese-like_dom"/>
</dbReference>
<evidence type="ECO:0000256" key="3">
    <source>
        <dbReference type="RuleBase" id="RU000507"/>
    </source>
</evidence>
<evidence type="ECO:0000256" key="2">
    <source>
        <dbReference type="ARBA" id="ARBA00047549"/>
    </source>
</evidence>
<keyword evidence="3 5" id="KW-0808">Transferase</keyword>
<dbReference type="InterPro" id="IPR001307">
    <property type="entry name" value="Thiosulphate_STrfase_CS"/>
</dbReference>
<dbReference type="Pfam" id="PF00581">
    <property type="entry name" value="Rhodanese"/>
    <property type="match status" value="2"/>
</dbReference>
<name>A0ABV6MHY8_9ACTN</name>
<evidence type="ECO:0000259" key="4">
    <source>
        <dbReference type="PROSITE" id="PS50206"/>
    </source>
</evidence>
<protein>
    <recommendedName>
        <fullName evidence="3">Sulfurtransferase</fullName>
    </recommendedName>
</protein>
<dbReference type="PROSITE" id="PS50206">
    <property type="entry name" value="RHODANESE_3"/>
    <property type="match status" value="2"/>
</dbReference>
<dbReference type="RefSeq" id="WP_377262855.1">
    <property type="nucleotide sequence ID" value="NZ_JBHLUH010000105.1"/>
</dbReference>
<dbReference type="InterPro" id="IPR036873">
    <property type="entry name" value="Rhodanese-like_dom_sf"/>
</dbReference>
<keyword evidence="1" id="KW-0677">Repeat</keyword>
<dbReference type="PANTHER" id="PTHR43855:SF1">
    <property type="entry name" value="THIOSULFATE SULFURTRANSFERASE"/>
    <property type="match status" value="1"/>
</dbReference>
<dbReference type="SUPFAM" id="SSF52821">
    <property type="entry name" value="Rhodanese/Cell cycle control phosphatase"/>
    <property type="match status" value="2"/>
</dbReference>
<dbReference type="PROSITE" id="PS00683">
    <property type="entry name" value="RHODANESE_2"/>
    <property type="match status" value="1"/>
</dbReference>
<dbReference type="Gene3D" id="3.40.250.10">
    <property type="entry name" value="Rhodanese-like domain"/>
    <property type="match status" value="2"/>
</dbReference>
<comment type="caution">
    <text evidence="5">The sequence shown here is derived from an EMBL/GenBank/DDBJ whole genome shotgun (WGS) entry which is preliminary data.</text>
</comment>